<dbReference type="PANTHER" id="PTHR35399:SF2">
    <property type="entry name" value="DUF839 DOMAIN-CONTAINING PROTEIN"/>
    <property type="match status" value="1"/>
</dbReference>
<name>A0ABW8NKY0_9GAMM</name>
<accession>A0ABW8NKY0</accession>
<dbReference type="InterPro" id="IPR008557">
    <property type="entry name" value="PhoX"/>
</dbReference>
<dbReference type="RefSeq" id="WP_416206602.1">
    <property type="nucleotide sequence ID" value="NZ_JBBKTX010000017.1"/>
</dbReference>
<feature type="chain" id="PRO_5045813311" evidence="1">
    <location>
        <begin position="23"/>
        <end position="611"/>
    </location>
</feature>
<dbReference type="Proteomes" id="UP001620597">
    <property type="component" value="Unassembled WGS sequence"/>
</dbReference>
<proteinExistence type="predicted"/>
<dbReference type="PANTHER" id="PTHR35399">
    <property type="entry name" value="SLR8030 PROTEIN"/>
    <property type="match status" value="1"/>
</dbReference>
<evidence type="ECO:0000313" key="2">
    <source>
        <dbReference type="EMBL" id="MFK4753579.1"/>
    </source>
</evidence>
<reference evidence="2 3" key="1">
    <citation type="submission" date="2024-03" db="EMBL/GenBank/DDBJ databases">
        <title>High-quality draft genome sequence of Oceanobacter sp. wDCs-4.</title>
        <authorList>
            <person name="Dong C."/>
        </authorList>
    </citation>
    <scope>NUCLEOTIDE SEQUENCE [LARGE SCALE GENOMIC DNA]</scope>
    <source>
        <strain evidence="3">wDCs-4</strain>
    </source>
</reference>
<dbReference type="PROSITE" id="PS51257">
    <property type="entry name" value="PROKAR_LIPOPROTEIN"/>
    <property type="match status" value="1"/>
</dbReference>
<feature type="signal peptide" evidence="1">
    <location>
        <begin position="1"/>
        <end position="22"/>
    </location>
</feature>
<dbReference type="EMBL" id="JBBKTX010000017">
    <property type="protein sequence ID" value="MFK4753579.1"/>
    <property type="molecule type" value="Genomic_DNA"/>
</dbReference>
<keyword evidence="3" id="KW-1185">Reference proteome</keyword>
<keyword evidence="1" id="KW-0732">Signal</keyword>
<comment type="caution">
    <text evidence="2">The sequence shown here is derived from an EMBL/GenBank/DDBJ whole genome shotgun (WGS) entry which is preliminary data.</text>
</comment>
<protein>
    <submittedName>
        <fullName evidence="2">Alkaline phosphatase PhoX</fullName>
    </submittedName>
</protein>
<sequence length="611" mass="65262">MEFKKNKLLQALLMAALATGLAACGSDGDDGKDGVAGADGDKGDPGTDGEDLTAADHTTATYGTELTFVGVSAPATDADKRAIFASSAIVGEGTFGGSFNLLARSGTDYNGVTFGQLINETGTVLQSNDGSINVTNSNEHTSLLPIGDKLFSVSQMESTPGAMFLMELNQDDDTGALSVKSMKQIDQSGVNGGWVHCAASVTPWTTHLASEEYEPNARNPDSGQRSMLSYYEDEASWNPYFYGWNIEIEVSEDASTDLTKHYAMGRLAFELAYVMPDSKTTYMTDDGTNVGLYMFVADTAGDLTAGTLYAAKWTQTSADNGGTADISWIDLGHASDDDVKPYVVGTDTQEQLTFTDLFDSEDVTDGACATDGFTYVDTASGGAECLKVIEGMETQASRMETRRYAAIKGASIEFKKEEGVTFDPTRSKLYVGMSSVGSGMSDSSGDIQLAESNDCGIVYQLDVAADTDIGSDYVANSMYSLVEGVPVSESEQVTGFADNNSCHIDGIANPDNVTYMSGYDKLIIGEDTGSGHQNDVIWSYEFDDESLTRIQTTPYGAETTSPYWYPNINGWAYLMSVIQHPYGESDRDMDTGAGEDMAYTGYVGPFPGIAE</sequence>
<dbReference type="Pfam" id="PF05787">
    <property type="entry name" value="PhoX"/>
    <property type="match status" value="1"/>
</dbReference>
<gene>
    <name evidence="2" type="ORF">WG929_14275</name>
</gene>
<evidence type="ECO:0000256" key="1">
    <source>
        <dbReference type="SAM" id="SignalP"/>
    </source>
</evidence>
<evidence type="ECO:0000313" key="3">
    <source>
        <dbReference type="Proteomes" id="UP001620597"/>
    </source>
</evidence>
<organism evidence="2 3">
    <name type="scientific">Oceanobacter antarcticus</name>
    <dbReference type="NCBI Taxonomy" id="3133425"/>
    <lineage>
        <taxon>Bacteria</taxon>
        <taxon>Pseudomonadati</taxon>
        <taxon>Pseudomonadota</taxon>
        <taxon>Gammaproteobacteria</taxon>
        <taxon>Oceanospirillales</taxon>
        <taxon>Oceanospirillaceae</taxon>
        <taxon>Oceanobacter</taxon>
    </lineage>
</organism>